<evidence type="ECO:0008006" key="3">
    <source>
        <dbReference type="Google" id="ProtNLM"/>
    </source>
</evidence>
<sequence>MFEGVIRALLPGLCLLLVGCAATGVRPPPEPGNASRAVFLLDHGRHASLVLSTPTGDLIRYAYGDWRYYAERDTGIGSGLAALFSNTPAALGRRKLPGPPEPGVVCLRVRVPVEALYPIRVAGDEVDALRRRLDGMHAEPDRRLYVRAYDLVFVPYPGPYRLPITSNGKVAQWLRALDVEVEGDPLWSDWALEGPQAAGPYRCPR</sequence>
<name>A0ABV4TRV8_9GAMM</name>
<gene>
    <name evidence="1" type="ORF">ACERLL_04445</name>
</gene>
<protein>
    <recommendedName>
        <fullName evidence="3">DUF2931 family protein</fullName>
    </recommendedName>
</protein>
<keyword evidence="2" id="KW-1185">Reference proteome</keyword>
<reference evidence="1 2" key="1">
    <citation type="submission" date="2024-08" db="EMBL/GenBank/DDBJ databases">
        <title>Whole-genome sequencing of halo(alkali)philic microorganisms from hypersaline lakes.</title>
        <authorList>
            <person name="Sorokin D.Y."/>
            <person name="Merkel A.Y."/>
            <person name="Messina E."/>
            <person name="Yakimov M."/>
        </authorList>
    </citation>
    <scope>NUCLEOTIDE SEQUENCE [LARGE SCALE GENOMIC DNA]</scope>
    <source>
        <strain evidence="1 2">Cl-TMA</strain>
    </source>
</reference>
<dbReference type="Proteomes" id="UP001575181">
    <property type="component" value="Unassembled WGS sequence"/>
</dbReference>
<dbReference type="EMBL" id="JBGUAW010000003">
    <property type="protein sequence ID" value="MFA9460067.1"/>
    <property type="molecule type" value="Genomic_DNA"/>
</dbReference>
<organism evidence="1 2">
    <name type="scientific">Thiohalorhabdus methylotrophus</name>
    <dbReference type="NCBI Taxonomy" id="3242694"/>
    <lineage>
        <taxon>Bacteria</taxon>
        <taxon>Pseudomonadati</taxon>
        <taxon>Pseudomonadota</taxon>
        <taxon>Gammaproteobacteria</taxon>
        <taxon>Thiohalorhabdales</taxon>
        <taxon>Thiohalorhabdaceae</taxon>
        <taxon>Thiohalorhabdus</taxon>
    </lineage>
</organism>
<accession>A0ABV4TRV8</accession>
<evidence type="ECO:0000313" key="1">
    <source>
        <dbReference type="EMBL" id="MFA9460067.1"/>
    </source>
</evidence>
<proteinExistence type="predicted"/>
<dbReference type="RefSeq" id="WP_373654856.1">
    <property type="nucleotide sequence ID" value="NZ_JBGUAW010000003.1"/>
</dbReference>
<dbReference type="PROSITE" id="PS51257">
    <property type="entry name" value="PROKAR_LIPOPROTEIN"/>
    <property type="match status" value="1"/>
</dbReference>
<comment type="caution">
    <text evidence="1">The sequence shown here is derived from an EMBL/GenBank/DDBJ whole genome shotgun (WGS) entry which is preliminary data.</text>
</comment>
<evidence type="ECO:0000313" key="2">
    <source>
        <dbReference type="Proteomes" id="UP001575181"/>
    </source>
</evidence>